<dbReference type="InterPro" id="IPR035897">
    <property type="entry name" value="Toll_tir_struct_dom_sf"/>
</dbReference>
<evidence type="ECO:0000313" key="2">
    <source>
        <dbReference type="EMBL" id="ORA75052.1"/>
    </source>
</evidence>
<dbReference type="STRING" id="53376.BST25_06045"/>
<feature type="domain" description="Thoeris protein ThsB TIR-like" evidence="1">
    <location>
        <begin position="39"/>
        <end position="127"/>
    </location>
</feature>
<dbReference type="OrthoDB" id="9810385at2"/>
<sequence length="192" mass="21820">MTYYSEEFFRRRAGSLTASAAASQLRTASKSATGSFDVFLSHSIRDARVILGVRDWLVAQNLRVYVDWIDDPELDRNAVSEATADRLRKRMQCSRRLIYATSRAARQSRWMPWELGYFDGLHDGERVAVMPLESPDSSAFVGEEYLGLYKLIEQVEADGRLRPYAVLPKGTRAEPLRSFIEGANEFVGLMTR</sequence>
<keyword evidence="3" id="KW-1185">Reference proteome</keyword>
<dbReference type="Gene3D" id="3.40.50.10140">
    <property type="entry name" value="Toll/interleukin-1 receptor homology (TIR) domain"/>
    <property type="match status" value="1"/>
</dbReference>
<comment type="caution">
    <text evidence="2">The sequence shown here is derived from an EMBL/GenBank/DDBJ whole genome shotgun (WGS) entry which is preliminary data.</text>
</comment>
<proteinExistence type="predicted"/>
<dbReference type="EMBL" id="MVHR01000006">
    <property type="protein sequence ID" value="ORA75052.1"/>
    <property type="molecule type" value="Genomic_DNA"/>
</dbReference>
<dbReference type="SUPFAM" id="SSF52200">
    <property type="entry name" value="Toll/Interleukin receptor TIR domain"/>
    <property type="match status" value="1"/>
</dbReference>
<reference evidence="2 3" key="1">
    <citation type="submission" date="2017-02" db="EMBL/GenBank/DDBJ databases">
        <title>The new phylogeny of genus Mycobacterium.</title>
        <authorList>
            <person name="Tortoli E."/>
            <person name="Trovato A."/>
            <person name="Cirillo D.M."/>
        </authorList>
    </citation>
    <scope>NUCLEOTIDE SEQUENCE [LARGE SCALE GENOMIC DNA]</scope>
    <source>
        <strain evidence="2 3">DSM 44471</strain>
    </source>
</reference>
<protein>
    <recommendedName>
        <fullName evidence="1">Thoeris protein ThsB TIR-like domain-containing protein</fullName>
    </recommendedName>
</protein>
<organism evidence="2 3">
    <name type="scientific">Mycobacterium heidelbergense</name>
    <dbReference type="NCBI Taxonomy" id="53376"/>
    <lineage>
        <taxon>Bacteria</taxon>
        <taxon>Bacillati</taxon>
        <taxon>Actinomycetota</taxon>
        <taxon>Actinomycetes</taxon>
        <taxon>Mycobacteriales</taxon>
        <taxon>Mycobacteriaceae</taxon>
        <taxon>Mycobacterium</taxon>
        <taxon>Mycobacterium simiae complex</taxon>
    </lineage>
</organism>
<accession>A0A1X0DSA0</accession>
<gene>
    <name evidence="2" type="ORF">BST25_06045</name>
</gene>
<evidence type="ECO:0000313" key="3">
    <source>
        <dbReference type="Proteomes" id="UP000192566"/>
    </source>
</evidence>
<dbReference type="Proteomes" id="UP000192566">
    <property type="component" value="Unassembled WGS sequence"/>
</dbReference>
<dbReference type="AlphaFoldDB" id="A0A1X0DSA0"/>
<dbReference type="InterPro" id="IPR015032">
    <property type="entry name" value="ThsB__TIR-like_domain"/>
</dbReference>
<dbReference type="RefSeq" id="WP_083073115.1">
    <property type="nucleotide sequence ID" value="NZ_AP022615.1"/>
</dbReference>
<evidence type="ECO:0000259" key="1">
    <source>
        <dbReference type="Pfam" id="PF08937"/>
    </source>
</evidence>
<dbReference type="Pfam" id="PF08937">
    <property type="entry name" value="ThsB_TIR"/>
    <property type="match status" value="1"/>
</dbReference>
<name>A0A1X0DSA0_MYCHE</name>